<dbReference type="RefSeq" id="WP_390294350.1">
    <property type="nucleotide sequence ID" value="NZ_JBHSFU010000004.1"/>
</dbReference>
<evidence type="ECO:0000313" key="5">
    <source>
        <dbReference type="Proteomes" id="UP001595989"/>
    </source>
</evidence>
<comment type="subcellular location">
    <subcellularLocation>
        <location evidence="2">Gas vesicle</location>
    </subcellularLocation>
</comment>
<dbReference type="EMBL" id="JBHSFU010000004">
    <property type="protein sequence ID" value="MFC4558040.1"/>
    <property type="molecule type" value="Genomic_DNA"/>
</dbReference>
<evidence type="ECO:0000256" key="3">
    <source>
        <dbReference type="ARBA" id="ARBA00035643"/>
    </source>
</evidence>
<proteinExistence type="inferred from homology"/>
<dbReference type="PANTHER" id="PTHR36852:SF1">
    <property type="entry name" value="PROTEIN GVPL 2"/>
    <property type="match status" value="1"/>
</dbReference>
<reference evidence="5" key="1">
    <citation type="journal article" date="2019" name="Int. J. Syst. Evol. Microbiol.">
        <title>The Global Catalogue of Microorganisms (GCM) 10K type strain sequencing project: providing services to taxonomists for standard genome sequencing and annotation.</title>
        <authorList>
            <consortium name="The Broad Institute Genomics Platform"/>
            <consortium name="The Broad Institute Genome Sequencing Center for Infectious Disease"/>
            <person name="Wu L."/>
            <person name="Ma J."/>
        </authorList>
    </citation>
    <scope>NUCLEOTIDE SEQUENCE [LARGE SCALE GENOMIC DNA]</scope>
    <source>
        <strain evidence="5">CGMCC 4.7426</strain>
    </source>
</reference>
<protein>
    <submittedName>
        <fullName evidence="4">GvpL/GvpF family gas vesicle protein</fullName>
    </submittedName>
</protein>
<accession>A0ABV9DGT1</accession>
<dbReference type="Proteomes" id="UP001595989">
    <property type="component" value="Unassembled WGS sequence"/>
</dbReference>
<gene>
    <name evidence="4" type="ORF">ACFO3D_07440</name>
</gene>
<dbReference type="InterPro" id="IPR009430">
    <property type="entry name" value="GvpL/GvpF"/>
</dbReference>
<evidence type="ECO:0000313" key="4">
    <source>
        <dbReference type="EMBL" id="MFC4558040.1"/>
    </source>
</evidence>
<evidence type="ECO:0000256" key="1">
    <source>
        <dbReference type="ARBA" id="ARBA00022987"/>
    </source>
</evidence>
<name>A0ABV9DGT1_9BACI</name>
<dbReference type="Pfam" id="PF06386">
    <property type="entry name" value="GvpL_GvpF"/>
    <property type="match status" value="1"/>
</dbReference>
<evidence type="ECO:0000256" key="2">
    <source>
        <dbReference type="ARBA" id="ARBA00035108"/>
    </source>
</evidence>
<comment type="caution">
    <text evidence="4">The sequence shown here is derived from an EMBL/GenBank/DDBJ whole genome shotgun (WGS) entry which is preliminary data.</text>
</comment>
<dbReference type="PANTHER" id="PTHR36852">
    <property type="entry name" value="PROTEIN GVPL 2"/>
    <property type="match status" value="1"/>
</dbReference>
<keyword evidence="5" id="KW-1185">Reference proteome</keyword>
<comment type="similarity">
    <text evidence="3">Belongs to the gas vesicle GvpF/GvpL family.</text>
</comment>
<sequence>MDGVYVFCSIPANENPVLNSVEFAGEERDVYTISHKDTAMIVADMPMQIYHPKKDNLKMHQQVISNVMEQVDSVVPISFGNIFHSRDDVKALLESLYPQLIALFPKIKGKIEVGLKVIGKKEWLETEIYKNPNIEKQQRTVESKSEAAGYFDRIQLGEMAQDFFKKLQAKIETEIHDELAPIADANQINDPIGEKMLLNGAYLVDRDKEELFDQKVNELHDKWKDHVDFKYTGPWPAYNFINIKLKVEQPS</sequence>
<keyword evidence="1" id="KW-0304">Gas vesicle</keyword>
<organism evidence="4 5">
    <name type="scientific">Virgibacillus kekensis</name>
    <dbReference type="NCBI Taxonomy" id="202261"/>
    <lineage>
        <taxon>Bacteria</taxon>
        <taxon>Bacillati</taxon>
        <taxon>Bacillota</taxon>
        <taxon>Bacilli</taxon>
        <taxon>Bacillales</taxon>
        <taxon>Bacillaceae</taxon>
        <taxon>Virgibacillus</taxon>
    </lineage>
</organism>